<dbReference type="InterPro" id="IPR004378">
    <property type="entry name" value="F420H2_quin_Rdtase"/>
</dbReference>
<comment type="similarity">
    <text evidence="1">Belongs to the F420H(2)-dependent quinone reductase family.</text>
</comment>
<organism evidence="3 4">
    <name type="scientific">Nocardia jiangsuensis</name>
    <dbReference type="NCBI Taxonomy" id="1691563"/>
    <lineage>
        <taxon>Bacteria</taxon>
        <taxon>Bacillati</taxon>
        <taxon>Actinomycetota</taxon>
        <taxon>Actinomycetes</taxon>
        <taxon>Mycobacteriales</taxon>
        <taxon>Nocardiaceae</taxon>
        <taxon>Nocardia</taxon>
    </lineage>
</organism>
<sequence length="156" mass="17310">MDKPRLLDSALVGTIMKYGSRANAWIYRRTDGKVGGSWRVGAGFRKPVPTLLLEHTGRRSGKTFTAPLLYITDGADIVVVGSQGGKADHPQWYLNLLAHPQAHVQIGGERTAVVARAADDAERERLWPRLVEAYADFDTYQSWTQRRIPVVLLSPA</sequence>
<dbReference type="EMBL" id="JBHSAX010000002">
    <property type="protein sequence ID" value="MFC3960372.1"/>
    <property type="molecule type" value="Genomic_DNA"/>
</dbReference>
<dbReference type="Proteomes" id="UP001595696">
    <property type="component" value="Unassembled WGS sequence"/>
</dbReference>
<comment type="catalytic activity">
    <reaction evidence="2">
        <text>oxidized coenzyme F420-(gamma-L-Glu)(n) + a quinol + H(+) = reduced coenzyme F420-(gamma-L-Glu)(n) + a quinone</text>
        <dbReference type="Rhea" id="RHEA:39663"/>
        <dbReference type="Rhea" id="RHEA-COMP:12939"/>
        <dbReference type="Rhea" id="RHEA-COMP:14378"/>
        <dbReference type="ChEBI" id="CHEBI:15378"/>
        <dbReference type="ChEBI" id="CHEBI:24646"/>
        <dbReference type="ChEBI" id="CHEBI:132124"/>
        <dbReference type="ChEBI" id="CHEBI:133980"/>
        <dbReference type="ChEBI" id="CHEBI:139511"/>
    </reaction>
</comment>
<protein>
    <submittedName>
        <fullName evidence="3">Nitroreductase family deazaflavin-dependent oxidoreductase</fullName>
    </submittedName>
</protein>
<name>A0ABV8DK24_9NOCA</name>
<dbReference type="SUPFAM" id="SSF50475">
    <property type="entry name" value="FMN-binding split barrel"/>
    <property type="match status" value="1"/>
</dbReference>
<dbReference type="Pfam" id="PF04075">
    <property type="entry name" value="F420H2_quin_red"/>
    <property type="match status" value="1"/>
</dbReference>
<keyword evidence="4" id="KW-1185">Reference proteome</keyword>
<dbReference type="PANTHER" id="PTHR39428">
    <property type="entry name" value="F420H(2)-DEPENDENT QUINONE REDUCTASE RV1261C"/>
    <property type="match status" value="1"/>
</dbReference>
<evidence type="ECO:0000313" key="3">
    <source>
        <dbReference type="EMBL" id="MFC3960372.1"/>
    </source>
</evidence>
<evidence type="ECO:0000313" key="4">
    <source>
        <dbReference type="Proteomes" id="UP001595696"/>
    </source>
</evidence>
<dbReference type="InterPro" id="IPR012349">
    <property type="entry name" value="Split_barrel_FMN-bd"/>
</dbReference>
<dbReference type="Gene3D" id="2.30.110.10">
    <property type="entry name" value="Electron Transport, Fmn-binding Protein, Chain A"/>
    <property type="match status" value="1"/>
</dbReference>
<evidence type="ECO:0000256" key="2">
    <source>
        <dbReference type="ARBA" id="ARBA00049106"/>
    </source>
</evidence>
<comment type="caution">
    <text evidence="3">The sequence shown here is derived from an EMBL/GenBank/DDBJ whole genome shotgun (WGS) entry which is preliminary data.</text>
</comment>
<reference evidence="4" key="1">
    <citation type="journal article" date="2019" name="Int. J. Syst. Evol. Microbiol.">
        <title>The Global Catalogue of Microorganisms (GCM) 10K type strain sequencing project: providing services to taxonomists for standard genome sequencing and annotation.</title>
        <authorList>
            <consortium name="The Broad Institute Genomics Platform"/>
            <consortium name="The Broad Institute Genome Sequencing Center for Infectious Disease"/>
            <person name="Wu L."/>
            <person name="Ma J."/>
        </authorList>
    </citation>
    <scope>NUCLEOTIDE SEQUENCE [LARGE SCALE GENOMIC DNA]</scope>
    <source>
        <strain evidence="4">CGMCC 4.7330</strain>
    </source>
</reference>
<dbReference type="PANTHER" id="PTHR39428:SF3">
    <property type="entry name" value="DEAZAFLAVIN-DEPENDENT NITROREDUCTASE"/>
    <property type="match status" value="1"/>
</dbReference>
<proteinExistence type="inferred from homology"/>
<accession>A0ABV8DK24</accession>
<dbReference type="RefSeq" id="WP_378610158.1">
    <property type="nucleotide sequence ID" value="NZ_JBHSAX010000002.1"/>
</dbReference>
<gene>
    <name evidence="3" type="ORF">ACFO0B_00040</name>
</gene>
<evidence type="ECO:0000256" key="1">
    <source>
        <dbReference type="ARBA" id="ARBA00008710"/>
    </source>
</evidence>
<dbReference type="NCBIfam" id="TIGR00026">
    <property type="entry name" value="hi_GC_TIGR00026"/>
    <property type="match status" value="1"/>
</dbReference>